<gene>
    <name evidence="5" type="ORF">GDO81_014647</name>
</gene>
<dbReference type="InterPro" id="IPR014853">
    <property type="entry name" value="VWF/SSPO/ZAN-like_Cys-rich_dom"/>
</dbReference>
<dbReference type="PANTHER" id="PTHR11339">
    <property type="entry name" value="EXTRACELLULAR MATRIX GLYCOPROTEIN RELATED"/>
    <property type="match status" value="1"/>
</dbReference>
<keyword evidence="2" id="KW-0325">Glycoprotein</keyword>
<keyword evidence="6" id="KW-1185">Reference proteome</keyword>
<dbReference type="GO" id="GO:0031012">
    <property type="term" value="C:extracellular matrix"/>
    <property type="evidence" value="ECO:0007669"/>
    <property type="project" value="TreeGrafter"/>
</dbReference>
<evidence type="ECO:0000259" key="4">
    <source>
        <dbReference type="PROSITE" id="PS51233"/>
    </source>
</evidence>
<organism evidence="5 6">
    <name type="scientific">Engystomops pustulosus</name>
    <name type="common">Tungara frog</name>
    <name type="synonym">Physalaemus pustulosus</name>
    <dbReference type="NCBI Taxonomy" id="76066"/>
    <lineage>
        <taxon>Eukaryota</taxon>
        <taxon>Metazoa</taxon>
        <taxon>Chordata</taxon>
        <taxon>Craniata</taxon>
        <taxon>Vertebrata</taxon>
        <taxon>Euteleostomi</taxon>
        <taxon>Amphibia</taxon>
        <taxon>Batrachia</taxon>
        <taxon>Anura</taxon>
        <taxon>Neobatrachia</taxon>
        <taxon>Hyloidea</taxon>
        <taxon>Leptodactylidae</taxon>
        <taxon>Leiuperinae</taxon>
        <taxon>Engystomops</taxon>
    </lineage>
</organism>
<comment type="caution">
    <text evidence="5">The sequence shown here is derived from an EMBL/GenBank/DDBJ whole genome shotgun (WGS) entry which is preliminary data.</text>
</comment>
<dbReference type="GO" id="GO:0005615">
    <property type="term" value="C:extracellular space"/>
    <property type="evidence" value="ECO:0007669"/>
    <property type="project" value="TreeGrafter"/>
</dbReference>
<evidence type="ECO:0000313" key="6">
    <source>
        <dbReference type="Proteomes" id="UP000824782"/>
    </source>
</evidence>
<dbReference type="PROSITE" id="PS51233">
    <property type="entry name" value="VWFD"/>
    <property type="match status" value="1"/>
</dbReference>
<accession>A0AAV7BC62</accession>
<evidence type="ECO:0000256" key="2">
    <source>
        <dbReference type="ARBA" id="ARBA00023180"/>
    </source>
</evidence>
<dbReference type="Pfam" id="PF08742">
    <property type="entry name" value="C8"/>
    <property type="match status" value="1"/>
</dbReference>
<dbReference type="InterPro" id="IPR050780">
    <property type="entry name" value="Mucin_vWF_Thrombospondin_sf"/>
</dbReference>
<dbReference type="SMART" id="SM00216">
    <property type="entry name" value="VWD"/>
    <property type="match status" value="1"/>
</dbReference>
<feature type="domain" description="VWFD" evidence="4">
    <location>
        <begin position="54"/>
        <end position="229"/>
    </location>
</feature>
<dbReference type="AlphaFoldDB" id="A0AAV7BC62"/>
<evidence type="ECO:0000256" key="3">
    <source>
        <dbReference type="SAM" id="SignalP"/>
    </source>
</evidence>
<keyword evidence="1" id="KW-1015">Disulfide bond</keyword>
<dbReference type="EMBL" id="WNYA01000006">
    <property type="protein sequence ID" value="KAG8570017.1"/>
    <property type="molecule type" value="Genomic_DNA"/>
</dbReference>
<feature type="chain" id="PRO_5043596885" description="VWFD domain-containing protein" evidence="3">
    <location>
        <begin position="22"/>
        <end position="324"/>
    </location>
</feature>
<feature type="signal peptide" evidence="3">
    <location>
        <begin position="1"/>
        <end position="21"/>
    </location>
</feature>
<reference evidence="5" key="1">
    <citation type="thesis" date="2020" institute="ProQuest LLC" country="789 East Eisenhower Parkway, Ann Arbor, MI, USA">
        <title>Comparative Genomics and Chromosome Evolution.</title>
        <authorList>
            <person name="Mudd A.B."/>
        </authorList>
    </citation>
    <scope>NUCLEOTIDE SEQUENCE</scope>
    <source>
        <strain evidence="5">237g6f4</strain>
        <tissue evidence="5">Blood</tissue>
    </source>
</reference>
<keyword evidence="3" id="KW-0732">Signal</keyword>
<evidence type="ECO:0000256" key="1">
    <source>
        <dbReference type="ARBA" id="ARBA00023157"/>
    </source>
</evidence>
<sequence length="324" mass="36436">MRSLWVSQLWILAAVFYDADGESLSDPCRRKSCHAMETCEVEDGEAVCVPNFSGHCWANKDLHFHTFDEYDFSFQGTGRYILSQYTGTDQTPYQITINNNNRGTLKVWTVEIIIYGLNIIMETQEFPRIQVNNEITILPVSLAEGKIIIGQRGVLIILKTDFHLLFSLSTNLKCTLSIPSTYYNSVSGLCGNFNLDPSDDQQSPEGNMMGSNIGWAASWEVSDHDPTCSDVCPRTCPLSEESKKKLDGRNDDCGNLFKKDGPFRDCISKVCPNKFFDGCLYDTCRNDGDKVILCQALEAYADSCISRGINIYDWRTSSDCEVDE</sequence>
<evidence type="ECO:0000313" key="5">
    <source>
        <dbReference type="EMBL" id="KAG8570017.1"/>
    </source>
</evidence>
<proteinExistence type="predicted"/>
<dbReference type="PANTHER" id="PTHR11339:SF373">
    <property type="entry name" value="VWFD DOMAIN-CONTAINING PROTEIN"/>
    <property type="match status" value="1"/>
</dbReference>
<dbReference type="Pfam" id="PF00094">
    <property type="entry name" value="VWD"/>
    <property type="match status" value="1"/>
</dbReference>
<protein>
    <recommendedName>
        <fullName evidence="4">VWFD domain-containing protein</fullName>
    </recommendedName>
</protein>
<dbReference type="Proteomes" id="UP000824782">
    <property type="component" value="Unassembled WGS sequence"/>
</dbReference>
<dbReference type="SMART" id="SM00832">
    <property type="entry name" value="C8"/>
    <property type="match status" value="1"/>
</dbReference>
<name>A0AAV7BC62_ENGPU</name>
<dbReference type="InterPro" id="IPR001846">
    <property type="entry name" value="VWF_type-D"/>
</dbReference>